<dbReference type="Proteomes" id="UP001381693">
    <property type="component" value="Unassembled WGS sequence"/>
</dbReference>
<evidence type="ECO:0000256" key="1">
    <source>
        <dbReference type="SAM" id="MobiDB-lite"/>
    </source>
</evidence>
<feature type="transmembrane region" description="Helical" evidence="2">
    <location>
        <begin position="1131"/>
        <end position="1154"/>
    </location>
</feature>
<evidence type="ECO:0000313" key="4">
    <source>
        <dbReference type="EMBL" id="KAK7085145.1"/>
    </source>
</evidence>
<feature type="compositionally biased region" description="Basic residues" evidence="1">
    <location>
        <begin position="171"/>
        <end position="193"/>
    </location>
</feature>
<organism evidence="4 5">
    <name type="scientific">Halocaridina rubra</name>
    <name type="common">Hawaiian red shrimp</name>
    <dbReference type="NCBI Taxonomy" id="373956"/>
    <lineage>
        <taxon>Eukaryota</taxon>
        <taxon>Metazoa</taxon>
        <taxon>Ecdysozoa</taxon>
        <taxon>Arthropoda</taxon>
        <taxon>Crustacea</taxon>
        <taxon>Multicrustacea</taxon>
        <taxon>Malacostraca</taxon>
        <taxon>Eumalacostraca</taxon>
        <taxon>Eucarida</taxon>
        <taxon>Decapoda</taxon>
        <taxon>Pleocyemata</taxon>
        <taxon>Caridea</taxon>
        <taxon>Atyoidea</taxon>
        <taxon>Atyidae</taxon>
        <taxon>Halocaridina</taxon>
    </lineage>
</organism>
<feature type="region of interest" description="Disordered" evidence="1">
    <location>
        <begin position="1050"/>
        <end position="1073"/>
    </location>
</feature>
<comment type="caution">
    <text evidence="4">The sequence shown here is derived from an EMBL/GenBank/DDBJ whole genome shotgun (WGS) entry which is preliminary data.</text>
</comment>
<accession>A0AAN8XVJ5</accession>
<evidence type="ECO:0000256" key="3">
    <source>
        <dbReference type="SAM" id="SignalP"/>
    </source>
</evidence>
<keyword evidence="5" id="KW-1185">Reference proteome</keyword>
<evidence type="ECO:0000256" key="2">
    <source>
        <dbReference type="SAM" id="Phobius"/>
    </source>
</evidence>
<feature type="region of interest" description="Disordered" evidence="1">
    <location>
        <begin position="171"/>
        <end position="213"/>
    </location>
</feature>
<gene>
    <name evidence="4" type="ORF">SK128_000590</name>
</gene>
<feature type="chain" id="PRO_5043018173" evidence="3">
    <location>
        <begin position="21"/>
        <end position="1176"/>
    </location>
</feature>
<keyword evidence="2" id="KW-1133">Transmembrane helix</keyword>
<keyword evidence="3" id="KW-0732">Signal</keyword>
<evidence type="ECO:0000313" key="5">
    <source>
        <dbReference type="Proteomes" id="UP001381693"/>
    </source>
</evidence>
<reference evidence="4 5" key="1">
    <citation type="submission" date="2023-11" db="EMBL/GenBank/DDBJ databases">
        <title>Halocaridina rubra genome assembly.</title>
        <authorList>
            <person name="Smith C."/>
        </authorList>
    </citation>
    <scope>NUCLEOTIDE SEQUENCE [LARGE SCALE GENOMIC DNA]</scope>
    <source>
        <strain evidence="4">EP-1</strain>
        <tissue evidence="4">Whole</tissue>
    </source>
</reference>
<feature type="compositionally biased region" description="Polar residues" evidence="1">
    <location>
        <begin position="198"/>
        <end position="213"/>
    </location>
</feature>
<feature type="compositionally biased region" description="Low complexity" evidence="1">
    <location>
        <begin position="1050"/>
        <end position="1060"/>
    </location>
</feature>
<name>A0AAN8XVJ5_HALRR</name>
<keyword evidence="2" id="KW-0472">Membrane</keyword>
<feature type="signal peptide" evidence="3">
    <location>
        <begin position="1"/>
        <end position="20"/>
    </location>
</feature>
<dbReference type="AlphaFoldDB" id="A0AAN8XVJ5"/>
<proteinExistence type="predicted"/>
<protein>
    <submittedName>
        <fullName evidence="4">Uncharacterized protein</fullName>
    </submittedName>
</protein>
<sequence>MWKIFLPFIIGHLLVCFTAATGLKHNDISLSPLQPDQNDIEQRYAFAPNTTQRSPSPAVLHLTATRNFNNSELNGGKKSTWPHFKKKERFKNTDTGQISRGKSVADIYSIFRNEPRDFPLMSSSLHIKRSTELFNSDATLAKHHQRSTKPSFVPSASVNEQTSKKLLLRIRKLNSKGRSSAKRRATTRSRTGRRVSSEDFSTVNPSFSHSSELPRTSFVTTLPNSIQEASEVASENLVLNESQKLQRHYEDILSSEKNLKILQNAVKSVLRRKTDESRTTSQIINNHPERAEIDDIRYVTRRDGLLNGRSVEIPGTGEDVQETSELLTTSNSVYSYISDTQNEPDSISEYWLNTSGNYMPGNSSESLTYTGIDEFEPSRRSSENHAVDNSTVSSPLIQIRNSSESDMYHGLSPYSYLYTDSTNVSKDDASNGALSTRNGEESMDDLTFLFYPFDNSTTYVDLPYISTSDVTDFKKYLKAFQSYNYSSEFLDNPVTNDVLDTQELIDNSVTYNTYETQEVPSFLKKSLLKEDSAKNDDLSTLEVNSESSHVSSEPSLSTESIFEILIVDDLSLTTISIPLEEEKINSSGSESTEEVYLPRSSYGQSMVRESDIEHNPSQHLLAYALFLQHNRLNNSGGDSFFDLMVEKQSTVEVQPMEDRSETHSSALRLLKFADLIKKNNHERGFNEIPTEYGYLQNETPQGSSEWQSTSLNKIANNQYNSSDFEKFMHFLKGNKMNDDTVNDTLHSVLEKEDIIPQIIPQPRSSFPQRHVEVHDTKPKNDSQNFHKFAAFLKGFRGRGSTSPVGIPIDHHVSTSLDSLDLDYLYRQLLSKNTISNQQQTTIEGTPAAGDFKHKTTEKHLSRERIAKTGDLEENVTAQKDVSEATSFILDVNYTVLSLSEGNSTSAGVLQGDILEPSSFAGSGAVANISGEIVVAPLLTTSHLPFEHPDISNNDAEIATTMSNVSILIDSDSHSPSGIIDFSDTDTVLNSSTVALEPFYSQPLLLTTEHYSTISSSNNEFFSSTQAMAIIPLMSDSVSDQLTTQYISTSSNRSFSNSSTSGILASGTDQENNTTFMKNTTSAFERLRTSIVSIVEELTTTTDESHIDVLLTEYDESGPLVEKAPSDAHNHVPLAIVAGIGGFAVVLLCIGIMMVRRAAKERNKSKTAYRPHYVQHL</sequence>
<dbReference type="EMBL" id="JAXCGZ010001894">
    <property type="protein sequence ID" value="KAK7085145.1"/>
    <property type="molecule type" value="Genomic_DNA"/>
</dbReference>
<keyword evidence="2" id="KW-0812">Transmembrane</keyword>